<dbReference type="eggNOG" id="COG4707">
    <property type="taxonomic scope" value="Bacteria"/>
</dbReference>
<dbReference type="PATRIC" id="fig|176280.10.peg.1470"/>
<dbReference type="Proteomes" id="UP000001411">
    <property type="component" value="Chromosome"/>
</dbReference>
<evidence type="ECO:0000313" key="2">
    <source>
        <dbReference type="Proteomes" id="UP000001411"/>
    </source>
</evidence>
<gene>
    <name evidence="1" type="ordered locus">SE_1506</name>
</gene>
<proteinExistence type="predicted"/>
<dbReference type="AlphaFoldDB" id="A0A0H2VGX1"/>
<name>A0A0H2VGX1_STAES</name>
<accession>A0A0H2VGX1</accession>
<dbReference type="InterPro" id="IPR008489">
    <property type="entry name" value="DUF771"/>
</dbReference>
<dbReference type="OrthoDB" id="2400496at2"/>
<dbReference type="HOGENOM" id="CLU_1757703_0_0_9"/>
<reference evidence="1 2" key="1">
    <citation type="journal article" date="2003" name="Mol. Microbiol.">
        <title>Genome-based analysis of virulence genes in a non-biofilm-forming Staphylococcus epidermidis strain (ATCC 12228).</title>
        <authorList>
            <person name="Zhang Y.Q."/>
            <person name="Ren S.X."/>
            <person name="Li H.L."/>
            <person name="Wang Y.X."/>
            <person name="Fu G."/>
            <person name="Yang J."/>
            <person name="Qin Z.Q."/>
            <person name="Miao Y.G."/>
            <person name="Wang W.Y."/>
            <person name="Chen R.S."/>
            <person name="Shen Y."/>
            <person name="Chen Z."/>
            <person name="Yuan Z.H."/>
            <person name="Zhao G.P."/>
            <person name="Qu D."/>
            <person name="Danchin A."/>
            <person name="Wen Y.M."/>
        </authorList>
    </citation>
    <scope>NUCLEOTIDE SEQUENCE [LARGE SCALE GENOMIC DNA]</scope>
    <source>
        <strain evidence="2">ATCC 12228 / FDA PCI 1200</strain>
    </source>
</reference>
<sequence length="148" mass="17775">MNIMNKTLNSESVSIEIPIQTIMNAIHSFSQDNQLNQLQLVILTKEQYDESQNSEKSVQMNMLELQEEMQRDRSWIIKHLFQDEYFRRKIAKFSQFPINDSGKYLFHRKSMLKFLNDYAEEIVERSNNTIRIEKNRNQSMKPRKRGRA</sequence>
<protein>
    <recommendedName>
        <fullName evidence="3">DUF771 domain-containing protein</fullName>
    </recommendedName>
</protein>
<evidence type="ECO:0000313" key="1">
    <source>
        <dbReference type="EMBL" id="AAO05105.1"/>
    </source>
</evidence>
<evidence type="ECO:0008006" key="3">
    <source>
        <dbReference type="Google" id="ProtNLM"/>
    </source>
</evidence>
<dbReference type="EMBL" id="AE015929">
    <property type="protein sequence ID" value="AAO05105.1"/>
    <property type="molecule type" value="Genomic_DNA"/>
</dbReference>
<dbReference type="KEGG" id="sep:SE_1506"/>
<organism evidence="1 2">
    <name type="scientific">Staphylococcus epidermidis (strain ATCC 12228 / FDA PCI 1200)</name>
    <dbReference type="NCBI Taxonomy" id="176280"/>
    <lineage>
        <taxon>Bacteria</taxon>
        <taxon>Bacillati</taxon>
        <taxon>Bacillota</taxon>
        <taxon>Bacilli</taxon>
        <taxon>Bacillales</taxon>
        <taxon>Staphylococcaceae</taxon>
        <taxon>Staphylococcus</taxon>
    </lineage>
</organism>
<dbReference type="Pfam" id="PF05595">
    <property type="entry name" value="DUF771"/>
    <property type="match status" value="1"/>
</dbReference>